<dbReference type="Proteomes" id="UP000585474">
    <property type="component" value="Unassembled WGS sequence"/>
</dbReference>
<dbReference type="OrthoDB" id="1909174at2759"/>
<evidence type="ECO:0000313" key="3">
    <source>
        <dbReference type="Proteomes" id="UP000585474"/>
    </source>
</evidence>
<accession>A0A7J0FS45</accession>
<gene>
    <name evidence="2" type="ORF">Acr_15g0001120</name>
</gene>
<protein>
    <submittedName>
        <fullName evidence="2">Uncharacterized protein</fullName>
    </submittedName>
</protein>
<feature type="region of interest" description="Disordered" evidence="1">
    <location>
        <begin position="237"/>
        <end position="258"/>
    </location>
</feature>
<evidence type="ECO:0000313" key="2">
    <source>
        <dbReference type="EMBL" id="GFZ01503.1"/>
    </source>
</evidence>
<comment type="caution">
    <text evidence="2">The sequence shown here is derived from an EMBL/GenBank/DDBJ whole genome shotgun (WGS) entry which is preliminary data.</text>
</comment>
<dbReference type="EMBL" id="BJWL01000015">
    <property type="protein sequence ID" value="GFZ01503.1"/>
    <property type="molecule type" value="Genomic_DNA"/>
</dbReference>
<organism evidence="2 3">
    <name type="scientific">Actinidia rufa</name>
    <dbReference type="NCBI Taxonomy" id="165716"/>
    <lineage>
        <taxon>Eukaryota</taxon>
        <taxon>Viridiplantae</taxon>
        <taxon>Streptophyta</taxon>
        <taxon>Embryophyta</taxon>
        <taxon>Tracheophyta</taxon>
        <taxon>Spermatophyta</taxon>
        <taxon>Magnoliopsida</taxon>
        <taxon>eudicotyledons</taxon>
        <taxon>Gunneridae</taxon>
        <taxon>Pentapetalae</taxon>
        <taxon>asterids</taxon>
        <taxon>Ericales</taxon>
        <taxon>Actinidiaceae</taxon>
        <taxon>Actinidia</taxon>
    </lineage>
</organism>
<reference evidence="2 3" key="1">
    <citation type="submission" date="2019-07" db="EMBL/GenBank/DDBJ databases">
        <title>De Novo Assembly of kiwifruit Actinidia rufa.</title>
        <authorList>
            <person name="Sugita-Konishi S."/>
            <person name="Sato K."/>
            <person name="Mori E."/>
            <person name="Abe Y."/>
            <person name="Kisaki G."/>
            <person name="Hamano K."/>
            <person name="Suezawa K."/>
            <person name="Otani M."/>
            <person name="Fukuda T."/>
            <person name="Manabe T."/>
            <person name="Gomi K."/>
            <person name="Tabuchi M."/>
            <person name="Akimitsu K."/>
            <person name="Kataoka I."/>
        </authorList>
    </citation>
    <scope>NUCLEOTIDE SEQUENCE [LARGE SCALE GENOMIC DNA]</scope>
    <source>
        <strain evidence="3">cv. Fuchu</strain>
    </source>
</reference>
<feature type="region of interest" description="Disordered" evidence="1">
    <location>
        <begin position="69"/>
        <end position="93"/>
    </location>
</feature>
<keyword evidence="3" id="KW-1185">Reference proteome</keyword>
<sequence length="391" mass="43680">MIRLRAECYEREVPRVAIRTREDPLARTRLKEAVTQPHAQGGCHVPARSKERAHALARTATHLRRACMHSHAPRRGLTLPHAPKNGGHALAHAEDEGHEPARCHTCATLALIVDFDWAIKRDCPNYKAHDQSSDTAATTVMAVDEDEDKIDVLLAISKDKKLDWISNNTASRFVGKESVQFCMADERFVTLTKWRSYESFQGKQRGNKEMLWGKKTKGLYRLKGSVQIGRAIVRHGSDGISKNNGQGKQPLHKGMKSKRKGTWGSVMVLRGSRAVQEHREMLWDMCKNLARVRAGGEMEPQQFTLVLISGGDLSSCAHKERKRDRVTTIRKVTYCAAHLSWGCRAHRSYGGVGSEAIRIDNLKASDYPPAGLRGKLLSPTHLDESKSSSQV</sequence>
<evidence type="ECO:0000256" key="1">
    <source>
        <dbReference type="SAM" id="MobiDB-lite"/>
    </source>
</evidence>
<proteinExistence type="predicted"/>
<name>A0A7J0FS45_9ERIC</name>
<dbReference type="AlphaFoldDB" id="A0A7J0FS45"/>